<keyword evidence="2" id="KW-1185">Reference proteome</keyword>
<reference evidence="1 2" key="1">
    <citation type="journal article" date="2017" name="Nature">
        <title>The Apostasia genome and the evolution of orchids.</title>
        <authorList>
            <person name="Zhang G.Q."/>
            <person name="Liu K.W."/>
            <person name="Li Z."/>
            <person name="Lohaus R."/>
            <person name="Hsiao Y.Y."/>
            <person name="Niu S.C."/>
            <person name="Wang J.Y."/>
            <person name="Lin Y.C."/>
            <person name="Xu Q."/>
            <person name="Chen L.J."/>
            <person name="Yoshida K."/>
            <person name="Fujiwara S."/>
            <person name="Wang Z.W."/>
            <person name="Zhang Y.Q."/>
            <person name="Mitsuda N."/>
            <person name="Wang M."/>
            <person name="Liu G.H."/>
            <person name="Pecoraro L."/>
            <person name="Huang H.X."/>
            <person name="Xiao X.J."/>
            <person name="Lin M."/>
            <person name="Wu X.Y."/>
            <person name="Wu W.L."/>
            <person name="Chen Y.Y."/>
            <person name="Chang S.B."/>
            <person name="Sakamoto S."/>
            <person name="Ohme-Takagi M."/>
            <person name="Yagi M."/>
            <person name="Zeng S.J."/>
            <person name="Shen C.Y."/>
            <person name="Yeh C.M."/>
            <person name="Luo Y.B."/>
            <person name="Tsai W.C."/>
            <person name="Van de Peer Y."/>
            <person name="Liu Z.J."/>
        </authorList>
    </citation>
    <scope>NUCLEOTIDE SEQUENCE [LARGE SCALE GENOMIC DNA]</scope>
    <source>
        <strain evidence="2">cv. Shenzhen</strain>
        <tissue evidence="1">Stem</tissue>
    </source>
</reference>
<sequence length="90" mass="9690">MDFVFKASLQPHSPSPISLPPFLSLSAYGGNQSVVAEVGREKGVTSECKGSACLQGHIFLCLLMRKSAGMIPTSMEVAIKHRTFIKRGPN</sequence>
<organism evidence="1 2">
    <name type="scientific">Apostasia shenzhenica</name>
    <dbReference type="NCBI Taxonomy" id="1088818"/>
    <lineage>
        <taxon>Eukaryota</taxon>
        <taxon>Viridiplantae</taxon>
        <taxon>Streptophyta</taxon>
        <taxon>Embryophyta</taxon>
        <taxon>Tracheophyta</taxon>
        <taxon>Spermatophyta</taxon>
        <taxon>Magnoliopsida</taxon>
        <taxon>Liliopsida</taxon>
        <taxon>Asparagales</taxon>
        <taxon>Orchidaceae</taxon>
        <taxon>Apostasioideae</taxon>
        <taxon>Apostasia</taxon>
    </lineage>
</organism>
<dbReference type="Proteomes" id="UP000236161">
    <property type="component" value="Unassembled WGS sequence"/>
</dbReference>
<evidence type="ECO:0000313" key="1">
    <source>
        <dbReference type="EMBL" id="PKA65939.1"/>
    </source>
</evidence>
<dbReference type="AlphaFoldDB" id="A0A2I0BDR4"/>
<accession>A0A2I0BDR4</accession>
<name>A0A2I0BDR4_9ASPA</name>
<proteinExistence type="predicted"/>
<gene>
    <name evidence="1" type="ORF">AXF42_Ash010348</name>
</gene>
<protein>
    <submittedName>
        <fullName evidence="1">Uncharacterized protein</fullName>
    </submittedName>
</protein>
<dbReference type="EMBL" id="KZ451888">
    <property type="protein sequence ID" value="PKA65939.1"/>
    <property type="molecule type" value="Genomic_DNA"/>
</dbReference>
<evidence type="ECO:0000313" key="2">
    <source>
        <dbReference type="Proteomes" id="UP000236161"/>
    </source>
</evidence>